<evidence type="ECO:0000256" key="5">
    <source>
        <dbReference type="ARBA" id="ARBA00023004"/>
    </source>
</evidence>
<dbReference type="Pfam" id="PF04055">
    <property type="entry name" value="Radical_SAM"/>
    <property type="match status" value="1"/>
</dbReference>
<keyword evidence="4" id="KW-0479">Metal-binding</keyword>
<dbReference type="SFLD" id="SFLDG01086">
    <property type="entry name" value="elongater_protein-like"/>
    <property type="match status" value="1"/>
</dbReference>
<dbReference type="InterPro" id="IPR039661">
    <property type="entry name" value="ELP3"/>
</dbReference>
<evidence type="ECO:0000256" key="1">
    <source>
        <dbReference type="ARBA" id="ARBA00001966"/>
    </source>
</evidence>
<reference evidence="8" key="1">
    <citation type="submission" date="2022-05" db="EMBL/GenBank/DDBJ databases">
        <authorList>
            <person name="Sun X."/>
        </authorList>
    </citation>
    <scope>NUCLEOTIDE SEQUENCE</scope>
    <source>
        <strain evidence="8">Ai-910</strain>
    </source>
</reference>
<evidence type="ECO:0000256" key="2">
    <source>
        <dbReference type="ARBA" id="ARBA00022485"/>
    </source>
</evidence>
<dbReference type="PANTHER" id="PTHR11135">
    <property type="entry name" value="HISTONE ACETYLTRANSFERASE-RELATED"/>
    <property type="match status" value="1"/>
</dbReference>
<dbReference type="NCBIfam" id="TIGR01212">
    <property type="entry name" value="TIGR01212 family radical SAM protein"/>
    <property type="match status" value="1"/>
</dbReference>
<dbReference type="InterPro" id="IPR032432">
    <property type="entry name" value="Radical_SAM_C"/>
</dbReference>
<keyword evidence="2" id="KW-0004">4Fe-4S</keyword>
<protein>
    <submittedName>
        <fullName evidence="8">TIGR01212 family radical SAM protein</fullName>
    </submittedName>
</protein>
<reference evidence="8" key="2">
    <citation type="submission" date="2022-06" db="EMBL/GenBank/DDBJ databases">
        <title>Xiashengella guii gen. nov. sp. nov., a bacterium isolated form anaerobic digestion tank.</title>
        <authorList>
            <person name="Huang H."/>
        </authorList>
    </citation>
    <scope>NUCLEOTIDE SEQUENCE</scope>
    <source>
        <strain evidence="8">Ai-910</strain>
    </source>
</reference>
<evidence type="ECO:0000256" key="6">
    <source>
        <dbReference type="ARBA" id="ARBA00023014"/>
    </source>
</evidence>
<keyword evidence="6" id="KW-0411">Iron-sulfur</keyword>
<dbReference type="InterPro" id="IPR006638">
    <property type="entry name" value="Elp3/MiaA/NifB-like_rSAM"/>
</dbReference>
<dbReference type="InterPro" id="IPR005911">
    <property type="entry name" value="YhcC-like"/>
</dbReference>
<dbReference type="Gene3D" id="3.80.30.20">
    <property type="entry name" value="tm_1862 like domain"/>
    <property type="match status" value="1"/>
</dbReference>
<dbReference type="EMBL" id="CP098400">
    <property type="protein sequence ID" value="URW78573.1"/>
    <property type="molecule type" value="Genomic_DNA"/>
</dbReference>
<keyword evidence="5" id="KW-0408">Iron</keyword>
<keyword evidence="9" id="KW-1185">Reference proteome</keyword>
<dbReference type="SMART" id="SM00729">
    <property type="entry name" value="Elp3"/>
    <property type="match status" value="1"/>
</dbReference>
<dbReference type="GO" id="GO:0003824">
    <property type="term" value="F:catalytic activity"/>
    <property type="evidence" value="ECO:0007669"/>
    <property type="project" value="InterPro"/>
</dbReference>
<dbReference type="GO" id="GO:0051539">
    <property type="term" value="F:4 iron, 4 sulfur cluster binding"/>
    <property type="evidence" value="ECO:0007669"/>
    <property type="project" value="UniProtKB-KW"/>
</dbReference>
<dbReference type="PANTHER" id="PTHR11135:SF1">
    <property type="entry name" value="PROTEIN YHCC"/>
    <property type="match status" value="1"/>
</dbReference>
<dbReference type="GO" id="GO:0046872">
    <property type="term" value="F:metal ion binding"/>
    <property type="evidence" value="ECO:0007669"/>
    <property type="project" value="UniProtKB-KW"/>
</dbReference>
<dbReference type="KEGG" id="alkq:M9189_06810"/>
<organism evidence="8 9">
    <name type="scientific">Xiashengella succiniciproducens</name>
    <dbReference type="NCBI Taxonomy" id="2949635"/>
    <lineage>
        <taxon>Bacteria</taxon>
        <taxon>Pseudomonadati</taxon>
        <taxon>Bacteroidota</taxon>
        <taxon>Bacteroidia</taxon>
        <taxon>Marinilabiliales</taxon>
        <taxon>Marinilabiliaceae</taxon>
        <taxon>Xiashengella</taxon>
    </lineage>
</organism>
<dbReference type="AlphaFoldDB" id="A0A9J6ZLH3"/>
<dbReference type="InterPro" id="IPR007197">
    <property type="entry name" value="rSAM"/>
</dbReference>
<name>A0A9J6ZLH3_9BACT</name>
<dbReference type="Proteomes" id="UP001056426">
    <property type="component" value="Chromosome"/>
</dbReference>
<dbReference type="SFLD" id="SFLDS00029">
    <property type="entry name" value="Radical_SAM"/>
    <property type="match status" value="1"/>
</dbReference>
<gene>
    <name evidence="8" type="ORF">M9189_06810</name>
</gene>
<sequence>MATGDRKYQWGTHRPFNDFGSHMRKRFNGLVQKVSIDAGFTCPNRDGSKGFGGCTFCNNETFKPVYSQASKTVSEQLKTGISLFEAKHPGTRYLAYFQAYTNTYGEISKLIELYEEALAFPGVIGLIVGTRPDCLPDHLLDYFEELSRKCYVAIELGIESTKDETLNRVNRGHDFQSSIDAIHRIASRNIPVGAHMILGLPGETKDDILGHAPIVSELPLSYLKLHQLQYVRGSKLGREYLKNPENFKVFELEEYVDLVVEFVVRLRPGIVLERFSSQSPYYLLIAPAWKLKNHELSHLVEKRLQELNLWQGKYYNAELDSIPQISRINA</sequence>
<dbReference type="PROSITE" id="PS51918">
    <property type="entry name" value="RADICAL_SAM"/>
    <property type="match status" value="1"/>
</dbReference>
<evidence type="ECO:0000256" key="4">
    <source>
        <dbReference type="ARBA" id="ARBA00022723"/>
    </source>
</evidence>
<proteinExistence type="predicted"/>
<dbReference type="CDD" id="cd01335">
    <property type="entry name" value="Radical_SAM"/>
    <property type="match status" value="1"/>
</dbReference>
<dbReference type="SFLD" id="SFLDG01091">
    <property type="entry name" value="uncharacterized_CHP01210-like"/>
    <property type="match status" value="1"/>
</dbReference>
<dbReference type="RefSeq" id="WP_250721937.1">
    <property type="nucleotide sequence ID" value="NZ_CP098400.1"/>
</dbReference>
<evidence type="ECO:0000313" key="9">
    <source>
        <dbReference type="Proteomes" id="UP001056426"/>
    </source>
</evidence>
<dbReference type="InterPro" id="IPR058240">
    <property type="entry name" value="rSAM_sf"/>
</dbReference>
<accession>A0A9J6ZLH3</accession>
<dbReference type="Pfam" id="PF16199">
    <property type="entry name" value="Radical_SAM_C"/>
    <property type="match status" value="1"/>
</dbReference>
<evidence type="ECO:0000256" key="3">
    <source>
        <dbReference type="ARBA" id="ARBA00022691"/>
    </source>
</evidence>
<evidence type="ECO:0000313" key="8">
    <source>
        <dbReference type="EMBL" id="URW78573.1"/>
    </source>
</evidence>
<feature type="domain" description="Radical SAM core" evidence="7">
    <location>
        <begin position="26"/>
        <end position="265"/>
    </location>
</feature>
<comment type="cofactor">
    <cofactor evidence="1">
        <name>[4Fe-4S] cluster</name>
        <dbReference type="ChEBI" id="CHEBI:49883"/>
    </cofactor>
</comment>
<keyword evidence="3" id="KW-0949">S-adenosyl-L-methionine</keyword>
<dbReference type="SUPFAM" id="SSF102114">
    <property type="entry name" value="Radical SAM enzymes"/>
    <property type="match status" value="1"/>
</dbReference>
<evidence type="ECO:0000259" key="7">
    <source>
        <dbReference type="PROSITE" id="PS51918"/>
    </source>
</evidence>
<dbReference type="InterPro" id="IPR023404">
    <property type="entry name" value="rSAM_horseshoe"/>
</dbReference>